<feature type="region of interest" description="Disordered" evidence="1">
    <location>
        <begin position="34"/>
        <end position="53"/>
    </location>
</feature>
<keyword evidence="3" id="KW-1185">Reference proteome</keyword>
<gene>
    <name evidence="2" type="ORF">Gilli_3531</name>
</gene>
<proteinExistence type="predicted"/>
<dbReference type="EMBL" id="JH594606">
    <property type="protein sequence ID" value="EHQ04128.1"/>
    <property type="molecule type" value="Genomic_DNA"/>
</dbReference>
<dbReference type="AlphaFoldDB" id="H2BWV5"/>
<dbReference type="STRING" id="865937.Gilli_3531"/>
<accession>H2BWV5</accession>
<name>H2BWV5_GILLR</name>
<evidence type="ECO:0000256" key="1">
    <source>
        <dbReference type="SAM" id="MobiDB-lite"/>
    </source>
</evidence>
<protein>
    <submittedName>
        <fullName evidence="2">Uncharacterized protein</fullName>
    </submittedName>
</protein>
<feature type="compositionally biased region" description="Polar residues" evidence="1">
    <location>
        <begin position="37"/>
        <end position="53"/>
    </location>
</feature>
<dbReference type="HOGENOM" id="CLU_3061998_0_0_10"/>
<evidence type="ECO:0000313" key="2">
    <source>
        <dbReference type="EMBL" id="EHQ04128.1"/>
    </source>
</evidence>
<evidence type="ECO:0000313" key="3">
    <source>
        <dbReference type="Proteomes" id="UP000003844"/>
    </source>
</evidence>
<sequence>MTSGEQLFTIQFIMSIRTRESIIKSEKVNKYLLSKPSDPSGNSKVIDFSKSSN</sequence>
<organism evidence="2 3">
    <name type="scientific">Gillisia limnaea (strain DSM 15749 / LMG 21470 / R-8282)</name>
    <dbReference type="NCBI Taxonomy" id="865937"/>
    <lineage>
        <taxon>Bacteria</taxon>
        <taxon>Pseudomonadati</taxon>
        <taxon>Bacteroidota</taxon>
        <taxon>Flavobacteriia</taxon>
        <taxon>Flavobacteriales</taxon>
        <taxon>Flavobacteriaceae</taxon>
        <taxon>Gillisia</taxon>
    </lineage>
</organism>
<reference evidence="3" key="1">
    <citation type="journal article" date="2012" name="Stand. Genomic Sci.">
        <title>Genome sequence of the Antarctic rhodopsins-containing flavobacterium Gillisia limnaea type strain (R-8282(T)).</title>
        <authorList>
            <person name="Riedel T."/>
            <person name="Held B."/>
            <person name="Nolan M."/>
            <person name="Lucas S."/>
            <person name="Lapidus A."/>
            <person name="Tice H."/>
            <person name="Del Rio T.G."/>
            <person name="Cheng J.F."/>
            <person name="Han C."/>
            <person name="Tapia R."/>
            <person name="Goodwin L.A."/>
            <person name="Pitluck S."/>
            <person name="Liolios K."/>
            <person name="Mavromatis K."/>
            <person name="Pagani I."/>
            <person name="Ivanova N."/>
            <person name="Mikhailova N."/>
            <person name="Pati A."/>
            <person name="Chen A."/>
            <person name="Palaniappan K."/>
            <person name="Land M."/>
            <person name="Rohde M."/>
            <person name="Tindall B.J."/>
            <person name="Detter J.C."/>
            <person name="Goker M."/>
            <person name="Bristow J."/>
            <person name="Eisen J.A."/>
            <person name="Markowitz V."/>
            <person name="Hugenholtz P."/>
            <person name="Kyrpides N.C."/>
            <person name="Klenk H.P."/>
            <person name="Woyke T."/>
        </authorList>
    </citation>
    <scope>NUCLEOTIDE SEQUENCE [LARGE SCALE GENOMIC DNA]</scope>
    <source>
        <strain evidence="3">DSM 15749 / LMG 21470 / R-8282</strain>
    </source>
</reference>
<dbReference type="Proteomes" id="UP000003844">
    <property type="component" value="Unassembled WGS sequence"/>
</dbReference>